<evidence type="ECO:0000313" key="1">
    <source>
        <dbReference type="EMBL" id="CAJ1390752.1"/>
    </source>
</evidence>
<reference evidence="1" key="1">
    <citation type="submission" date="2023-08" db="EMBL/GenBank/DDBJ databases">
        <authorList>
            <person name="Chen Y."/>
            <person name="Shah S."/>
            <person name="Dougan E. K."/>
            <person name="Thang M."/>
            <person name="Chan C."/>
        </authorList>
    </citation>
    <scope>NUCLEOTIDE SEQUENCE</scope>
</reference>
<proteinExistence type="predicted"/>
<dbReference type="Proteomes" id="UP001178507">
    <property type="component" value="Unassembled WGS sequence"/>
</dbReference>
<comment type="caution">
    <text evidence="1">The sequence shown here is derived from an EMBL/GenBank/DDBJ whole genome shotgun (WGS) entry which is preliminary data.</text>
</comment>
<dbReference type="AlphaFoldDB" id="A0AA36IMX0"/>
<evidence type="ECO:0008006" key="3">
    <source>
        <dbReference type="Google" id="ProtNLM"/>
    </source>
</evidence>
<evidence type="ECO:0000313" key="2">
    <source>
        <dbReference type="Proteomes" id="UP001178507"/>
    </source>
</evidence>
<organism evidence="1 2">
    <name type="scientific">Effrenium voratum</name>
    <dbReference type="NCBI Taxonomy" id="2562239"/>
    <lineage>
        <taxon>Eukaryota</taxon>
        <taxon>Sar</taxon>
        <taxon>Alveolata</taxon>
        <taxon>Dinophyceae</taxon>
        <taxon>Suessiales</taxon>
        <taxon>Symbiodiniaceae</taxon>
        <taxon>Effrenium</taxon>
    </lineage>
</organism>
<accession>A0AA36IMX0</accession>
<dbReference type="EMBL" id="CAUJNA010002135">
    <property type="protein sequence ID" value="CAJ1390752.1"/>
    <property type="molecule type" value="Genomic_DNA"/>
</dbReference>
<keyword evidence="2" id="KW-1185">Reference proteome</keyword>
<name>A0AA36IMX0_9DINO</name>
<protein>
    <recommendedName>
        <fullName evidence="3">C3H1-type domain-containing protein</fullName>
    </recommendedName>
</protein>
<gene>
    <name evidence="1" type="ORF">EVOR1521_LOCUS16076</name>
</gene>
<sequence length="236" mass="25248">MYAVCGAMSGALSLMEGQQWLKESSPRESSPSRSSSGWFGLLEDWTDQDDLDDLPDPDDKAGQELSLHDLGSCEPCVLSSSVRGCLKGEACPYCHESHADKMSAHRPRKQTRDKFKQSVKELLAAHKGDVEEIHEKLQDEARKSPYVRKLLQGYLDGADSDFLFFTPPGLSPPPAAQAALASPAAARAAPPGLVAQPALAAPAPLATVPEGPHQLGHAGVQSPVPFGHFSRWCLAG</sequence>